<dbReference type="InterPro" id="IPR007345">
    <property type="entry name" value="Polysacch_pyruvyl_Trfase"/>
</dbReference>
<reference evidence="4" key="3">
    <citation type="submission" date="2024-02" db="EMBL/GenBank/DDBJ databases">
        <title>Comparative genomics of Cryptococcus and Kwoniella reveals pathogenesis evolution and contrasting modes of karyotype evolution via chromosome fusion or intercentromeric recombination.</title>
        <authorList>
            <person name="Coelho M.A."/>
            <person name="David-Palma M."/>
            <person name="Shea T."/>
            <person name="Bowers K."/>
            <person name="McGinley-Smith S."/>
            <person name="Mohammad A.W."/>
            <person name="Gnirke A."/>
            <person name="Yurkov A.M."/>
            <person name="Nowrousian M."/>
            <person name="Sun S."/>
            <person name="Cuomo C.A."/>
            <person name="Heitman J."/>
        </authorList>
    </citation>
    <scope>NUCLEOTIDE SEQUENCE</scope>
    <source>
        <strain evidence="4">CBS 10117</strain>
    </source>
</reference>
<dbReference type="KEGG" id="kdj:28972082"/>
<name>A0A1A5ZUX9_9TREE</name>
<protein>
    <recommendedName>
        <fullName evidence="2">Polysaccharide pyruvyl transferase domain-containing protein</fullName>
    </recommendedName>
</protein>
<feature type="chain" id="PRO_5008341875" description="Polysaccharide pyruvyl transferase domain-containing protein" evidence="1">
    <location>
        <begin position="30"/>
        <end position="474"/>
    </location>
</feature>
<dbReference type="AlphaFoldDB" id="A0A1A5ZUX9"/>
<evidence type="ECO:0000313" key="3">
    <source>
        <dbReference type="EMBL" id="OBR81612.1"/>
    </source>
</evidence>
<dbReference type="Pfam" id="PF04230">
    <property type="entry name" value="PS_pyruv_trans"/>
    <property type="match status" value="1"/>
</dbReference>
<accession>A0A1A5ZUX9</accession>
<evidence type="ECO:0000313" key="4">
    <source>
        <dbReference type="EMBL" id="WWC63755.1"/>
    </source>
</evidence>
<gene>
    <name evidence="3" type="ORF">I303_08383</name>
    <name evidence="4" type="ORF">I303_106360</name>
</gene>
<sequence length="474" mass="52908">MLFSPGSRNRLILLSTIIAATILLLYSQAEQANYVYGTLSNYVAPSSSPCLDSIQHQRQILLSSYADSLHGVTHVALLDAPWHHNAGDSAIWLGEVALLEALGIEIRYVCQHDDFSIKELDAALEDVPLEQTAILLHGGGNFGDIWGGHQKLRNQILQALPNRKIRHFPQTFEFNLDKPSELLKETQRAYFDHSDVEIIARDSESFDLFKRTFDGIHLKLTPDVALFIGHDQQSPFTPPIMRSPGSDMSILGLQGDKKAVFNPPLSPYQNLSQDPNHNPFAWPVMSLSPNPAFDIVVIARGDKEGGQNRQDADVWAGLKPYKMAIKDWADEWGQIKRPTKANFGTIDNGAGEKTTFMDYWNQAASLRVQWAMSMMSTGKIVISDRLHTDIMAILLGIGHVVIETGQLRKVEKVSNTWLSECVIPPPPVTTDIKRQSRLTDANTVFVHDEGEAIKAARILLSQQANGVKWSRFNR</sequence>
<dbReference type="GeneID" id="28972082"/>
<organism evidence="3">
    <name type="scientific">Kwoniella dejecticola CBS 10117</name>
    <dbReference type="NCBI Taxonomy" id="1296121"/>
    <lineage>
        <taxon>Eukaryota</taxon>
        <taxon>Fungi</taxon>
        <taxon>Dikarya</taxon>
        <taxon>Basidiomycota</taxon>
        <taxon>Agaricomycotina</taxon>
        <taxon>Tremellomycetes</taxon>
        <taxon>Tremellales</taxon>
        <taxon>Cryptococcaceae</taxon>
        <taxon>Kwoniella</taxon>
    </lineage>
</organism>
<evidence type="ECO:0000256" key="1">
    <source>
        <dbReference type="SAM" id="SignalP"/>
    </source>
</evidence>
<reference evidence="4" key="2">
    <citation type="submission" date="2013-07" db="EMBL/GenBank/DDBJ databases">
        <authorList>
            <consortium name="The Broad Institute Genome Sequencing Platform"/>
            <person name="Cuomo C."/>
            <person name="Litvintseva A."/>
            <person name="Chen Y."/>
            <person name="Heitman J."/>
            <person name="Sun S."/>
            <person name="Springer D."/>
            <person name="Dromer F."/>
            <person name="Young S.K."/>
            <person name="Zeng Q."/>
            <person name="Gargeya S."/>
            <person name="Fitzgerald M."/>
            <person name="Abouelleil A."/>
            <person name="Alvarado L."/>
            <person name="Berlin A.M."/>
            <person name="Chapman S.B."/>
            <person name="Dewar J."/>
            <person name="Goldberg J."/>
            <person name="Griggs A."/>
            <person name="Gujja S."/>
            <person name="Hansen M."/>
            <person name="Howarth C."/>
            <person name="Imamovic A."/>
            <person name="Larimer J."/>
            <person name="McCowan C."/>
            <person name="Murphy C."/>
            <person name="Pearson M."/>
            <person name="Priest M."/>
            <person name="Roberts A."/>
            <person name="Saif S."/>
            <person name="Shea T."/>
            <person name="Sykes S."/>
            <person name="Wortman J."/>
            <person name="Nusbaum C."/>
            <person name="Birren B."/>
        </authorList>
    </citation>
    <scope>NUCLEOTIDE SEQUENCE</scope>
    <source>
        <strain evidence="4">CBS 10117</strain>
    </source>
</reference>
<dbReference type="Proteomes" id="UP000078595">
    <property type="component" value="Chromosome 8"/>
</dbReference>
<reference evidence="3" key="1">
    <citation type="submission" date="2013-07" db="EMBL/GenBank/DDBJ databases">
        <title>The Genome Sequence of Cryptococcus dejecticola CBS10117.</title>
        <authorList>
            <consortium name="The Broad Institute Genome Sequencing Platform"/>
            <person name="Cuomo C."/>
            <person name="Litvintseva A."/>
            <person name="Chen Y."/>
            <person name="Heitman J."/>
            <person name="Sun S."/>
            <person name="Springer D."/>
            <person name="Dromer F."/>
            <person name="Young S.K."/>
            <person name="Zeng Q."/>
            <person name="Gargeya S."/>
            <person name="Fitzgerald M."/>
            <person name="Abouelleil A."/>
            <person name="Alvarado L."/>
            <person name="Berlin A.M."/>
            <person name="Chapman S.B."/>
            <person name="Dewar J."/>
            <person name="Goldberg J."/>
            <person name="Griggs A."/>
            <person name="Gujja S."/>
            <person name="Hansen M."/>
            <person name="Howarth C."/>
            <person name="Imamovic A."/>
            <person name="Larimer J."/>
            <person name="McCowan C."/>
            <person name="Murphy C."/>
            <person name="Pearson M."/>
            <person name="Priest M."/>
            <person name="Roberts A."/>
            <person name="Saif S."/>
            <person name="Shea T."/>
            <person name="Sykes S."/>
            <person name="Wortman J."/>
            <person name="Nusbaum C."/>
            <person name="Birren B."/>
        </authorList>
    </citation>
    <scope>NUCLEOTIDE SEQUENCE [LARGE SCALE GENOMIC DNA]</scope>
    <source>
        <strain evidence="3">CBS 10117</strain>
    </source>
</reference>
<dbReference type="VEuPathDB" id="FungiDB:I303_08383"/>
<dbReference type="EMBL" id="CP144537">
    <property type="protein sequence ID" value="WWC63755.1"/>
    <property type="molecule type" value="Genomic_DNA"/>
</dbReference>
<keyword evidence="5" id="KW-1185">Reference proteome</keyword>
<keyword evidence="1" id="KW-0732">Signal</keyword>
<dbReference type="RefSeq" id="XP_018259454.1">
    <property type="nucleotide sequence ID" value="XM_018411642.1"/>
</dbReference>
<proteinExistence type="predicted"/>
<feature type="domain" description="Polysaccharide pyruvyl transferase" evidence="2">
    <location>
        <begin position="85"/>
        <end position="244"/>
    </location>
</feature>
<feature type="signal peptide" evidence="1">
    <location>
        <begin position="1"/>
        <end position="29"/>
    </location>
</feature>
<dbReference type="OrthoDB" id="414175at2759"/>
<evidence type="ECO:0000259" key="2">
    <source>
        <dbReference type="Pfam" id="PF04230"/>
    </source>
</evidence>
<dbReference type="EMBL" id="KI894037">
    <property type="protein sequence ID" value="OBR81612.1"/>
    <property type="molecule type" value="Genomic_DNA"/>
</dbReference>
<evidence type="ECO:0000313" key="5">
    <source>
        <dbReference type="Proteomes" id="UP000078595"/>
    </source>
</evidence>